<dbReference type="EMBL" id="BMAW01046648">
    <property type="protein sequence ID" value="GFS56628.1"/>
    <property type="molecule type" value="Genomic_DNA"/>
</dbReference>
<name>A0A8X6IR19_NEPPI</name>
<evidence type="ECO:0000256" key="1">
    <source>
        <dbReference type="SAM" id="MobiDB-lite"/>
    </source>
</evidence>
<feature type="compositionally biased region" description="Acidic residues" evidence="1">
    <location>
        <begin position="296"/>
        <end position="307"/>
    </location>
</feature>
<feature type="region of interest" description="Disordered" evidence="1">
    <location>
        <begin position="90"/>
        <end position="131"/>
    </location>
</feature>
<keyword evidence="2" id="KW-0472">Membrane</keyword>
<feature type="compositionally biased region" description="Basic and acidic residues" evidence="1">
    <location>
        <begin position="203"/>
        <end position="218"/>
    </location>
</feature>
<accession>A0A8X6IR19</accession>
<protein>
    <submittedName>
        <fullName evidence="3">Uncharacterized protein</fullName>
    </submittedName>
</protein>
<keyword evidence="2" id="KW-1133">Transmembrane helix</keyword>
<feature type="region of interest" description="Disordered" evidence="1">
    <location>
        <begin position="189"/>
        <end position="218"/>
    </location>
</feature>
<reference evidence="3" key="1">
    <citation type="submission" date="2020-08" db="EMBL/GenBank/DDBJ databases">
        <title>Multicomponent nature underlies the extraordinary mechanical properties of spider dragline silk.</title>
        <authorList>
            <person name="Kono N."/>
            <person name="Nakamura H."/>
            <person name="Mori M."/>
            <person name="Yoshida Y."/>
            <person name="Ohtoshi R."/>
            <person name="Malay A.D."/>
            <person name="Moran D.A.P."/>
            <person name="Tomita M."/>
            <person name="Numata K."/>
            <person name="Arakawa K."/>
        </authorList>
    </citation>
    <scope>NUCLEOTIDE SEQUENCE</scope>
</reference>
<evidence type="ECO:0000256" key="2">
    <source>
        <dbReference type="SAM" id="Phobius"/>
    </source>
</evidence>
<feature type="region of interest" description="Disordered" evidence="1">
    <location>
        <begin position="232"/>
        <end position="253"/>
    </location>
</feature>
<proteinExistence type="predicted"/>
<comment type="caution">
    <text evidence="3">The sequence shown here is derived from an EMBL/GenBank/DDBJ whole genome shotgun (WGS) entry which is preliminary data.</text>
</comment>
<dbReference type="AlphaFoldDB" id="A0A8X6IR19"/>
<evidence type="ECO:0000313" key="4">
    <source>
        <dbReference type="Proteomes" id="UP000887013"/>
    </source>
</evidence>
<keyword evidence="2" id="KW-0812">Transmembrane</keyword>
<keyword evidence="4" id="KW-1185">Reference proteome</keyword>
<dbReference type="Proteomes" id="UP000887013">
    <property type="component" value="Unassembled WGS sequence"/>
</dbReference>
<gene>
    <name evidence="3" type="ORF">NPIL_633431</name>
</gene>
<organism evidence="3 4">
    <name type="scientific">Nephila pilipes</name>
    <name type="common">Giant wood spider</name>
    <name type="synonym">Nephila maculata</name>
    <dbReference type="NCBI Taxonomy" id="299642"/>
    <lineage>
        <taxon>Eukaryota</taxon>
        <taxon>Metazoa</taxon>
        <taxon>Ecdysozoa</taxon>
        <taxon>Arthropoda</taxon>
        <taxon>Chelicerata</taxon>
        <taxon>Arachnida</taxon>
        <taxon>Araneae</taxon>
        <taxon>Araneomorphae</taxon>
        <taxon>Entelegynae</taxon>
        <taxon>Araneoidea</taxon>
        <taxon>Nephilidae</taxon>
        <taxon>Nephila</taxon>
    </lineage>
</organism>
<feature type="compositionally biased region" description="Basic and acidic residues" evidence="1">
    <location>
        <begin position="98"/>
        <end position="108"/>
    </location>
</feature>
<feature type="compositionally biased region" description="Basic and acidic residues" evidence="1">
    <location>
        <begin position="160"/>
        <end position="169"/>
    </location>
</feature>
<feature type="region of interest" description="Disordered" evidence="1">
    <location>
        <begin position="143"/>
        <end position="169"/>
    </location>
</feature>
<feature type="region of interest" description="Disordered" evidence="1">
    <location>
        <begin position="286"/>
        <end position="354"/>
    </location>
</feature>
<feature type="compositionally biased region" description="Basic and acidic residues" evidence="1">
    <location>
        <begin position="317"/>
        <end position="338"/>
    </location>
</feature>
<feature type="compositionally biased region" description="Polar residues" evidence="1">
    <location>
        <begin position="143"/>
        <end position="159"/>
    </location>
</feature>
<sequence length="414" mass="46847">MKTGNLRLGGEEIIQQILAQLVASFETTVWFVQGWFPDRLPFLTKRRNFAFLQNPKLVNREGDSHVDKTFSVMKLVHMIFRRSVEAYSRNTSESPVRTMEKEKSKSEGTEMLSIESESATGKEASDVDEELKAKTRDLECEFGSTTKAPTKESTSIEMKSSSKEVGYSKEARLTVEPEIVEETKRSTVVSREQAKMKKRWKKAKESIGKPREQWSEEKMIHEMEVLPDALKDDFDSETPQHVAGKRSSYLAPREKVKDSCVIEIDDSKSRVPEKLVTPEVEHFGEMERLVIPDAEPPSDDPSEDEELVIPGVDIGEEERVPRYEPHGPLRPIPRDCSPERPPTSEPSPEPDPTPIACCFTEKRRIYVGALCFFVIIVLLATLIAVLSLGYSEWANAKKPKKTGTDTPPDEMDSQ</sequence>
<feature type="compositionally biased region" description="Pro residues" evidence="1">
    <location>
        <begin position="339"/>
        <end position="353"/>
    </location>
</feature>
<feature type="transmembrane region" description="Helical" evidence="2">
    <location>
        <begin position="365"/>
        <end position="390"/>
    </location>
</feature>
<evidence type="ECO:0000313" key="3">
    <source>
        <dbReference type="EMBL" id="GFS56628.1"/>
    </source>
</evidence>